<comment type="caution">
    <text evidence="2">The sequence shown here is derived from an EMBL/GenBank/DDBJ whole genome shotgun (WGS) entry which is preliminary data.</text>
</comment>
<reference evidence="2 3" key="1">
    <citation type="journal article" date="2016" name="Nat. Commun.">
        <title>Extremotolerant tardigrade genome and improved radiotolerance of human cultured cells by tardigrade-unique protein.</title>
        <authorList>
            <person name="Hashimoto T."/>
            <person name="Horikawa D.D."/>
            <person name="Saito Y."/>
            <person name="Kuwahara H."/>
            <person name="Kozuka-Hata H."/>
            <person name="Shin-I T."/>
            <person name="Minakuchi Y."/>
            <person name="Ohishi K."/>
            <person name="Motoyama A."/>
            <person name="Aizu T."/>
            <person name="Enomoto A."/>
            <person name="Kondo K."/>
            <person name="Tanaka S."/>
            <person name="Hara Y."/>
            <person name="Koshikawa S."/>
            <person name="Sagara H."/>
            <person name="Miura T."/>
            <person name="Yokobori S."/>
            <person name="Miyagawa K."/>
            <person name="Suzuki Y."/>
            <person name="Kubo T."/>
            <person name="Oyama M."/>
            <person name="Kohara Y."/>
            <person name="Fujiyama A."/>
            <person name="Arakawa K."/>
            <person name="Katayama T."/>
            <person name="Toyoda A."/>
            <person name="Kunieda T."/>
        </authorList>
    </citation>
    <scope>NUCLEOTIDE SEQUENCE [LARGE SCALE GENOMIC DNA]</scope>
    <source>
        <strain evidence="2 3">YOKOZUNA-1</strain>
    </source>
</reference>
<dbReference type="Proteomes" id="UP000186922">
    <property type="component" value="Unassembled WGS sequence"/>
</dbReference>
<evidence type="ECO:0000313" key="3">
    <source>
        <dbReference type="Proteomes" id="UP000186922"/>
    </source>
</evidence>
<evidence type="ECO:0000313" key="2">
    <source>
        <dbReference type="EMBL" id="GAU92078.1"/>
    </source>
</evidence>
<evidence type="ECO:0000256" key="1">
    <source>
        <dbReference type="SAM" id="MobiDB-lite"/>
    </source>
</evidence>
<organism evidence="2 3">
    <name type="scientific">Ramazzottius varieornatus</name>
    <name type="common">Water bear</name>
    <name type="synonym">Tardigrade</name>
    <dbReference type="NCBI Taxonomy" id="947166"/>
    <lineage>
        <taxon>Eukaryota</taxon>
        <taxon>Metazoa</taxon>
        <taxon>Ecdysozoa</taxon>
        <taxon>Tardigrada</taxon>
        <taxon>Eutardigrada</taxon>
        <taxon>Parachela</taxon>
        <taxon>Hypsibioidea</taxon>
        <taxon>Ramazzottiidae</taxon>
        <taxon>Ramazzottius</taxon>
    </lineage>
</organism>
<proteinExistence type="predicted"/>
<dbReference type="AlphaFoldDB" id="A0A1D1V0X6"/>
<sequence length="217" mass="22888">MRISKDGEIPARSQINVPGKITYYKTTKGILSKEIVTRRTENFQQGGSFKLVGSSSFEPSTAFDAPAGSRGTLLGTNLFASYKGSTIASIENTSAPGTPKSRTNSDVGQTGNVTAKKSAAAGAEMAMLAKILGAIPDSKTSAEEKTTIDLDFLSLDLSSSSAPFVKSAASPTKVQRVELQNTKLKDFDLGLEASTMSEDVADDFDLLELMDQAAKSS</sequence>
<dbReference type="EMBL" id="BDGG01000002">
    <property type="protein sequence ID" value="GAU92078.1"/>
    <property type="molecule type" value="Genomic_DNA"/>
</dbReference>
<gene>
    <name evidence="2" type="primary">RvY_04210-1</name>
    <name evidence="2" type="synonym">RvY_04210.1</name>
    <name evidence="2" type="ORF">RvY_04210</name>
</gene>
<keyword evidence="3" id="KW-1185">Reference proteome</keyword>
<accession>A0A1D1V0X6</accession>
<feature type="region of interest" description="Disordered" evidence="1">
    <location>
        <begin position="90"/>
        <end position="110"/>
    </location>
</feature>
<name>A0A1D1V0X6_RAMVA</name>
<protein>
    <submittedName>
        <fullName evidence="2">Uncharacterized protein</fullName>
    </submittedName>
</protein>